<evidence type="ECO:0000256" key="1">
    <source>
        <dbReference type="ARBA" id="ARBA00004141"/>
    </source>
</evidence>
<dbReference type="STRING" id="1848.SAMN05443637_11515"/>
<proteinExistence type="inferred from homology"/>
<protein>
    <submittedName>
        <fullName evidence="9">Permease of the drug/metabolite transporter (DMT) superfamily</fullName>
    </submittedName>
</protein>
<dbReference type="InterPro" id="IPR050638">
    <property type="entry name" value="AA-Vitamin_Transporters"/>
</dbReference>
<dbReference type="OrthoDB" id="5150004at2"/>
<feature type="transmembrane region" description="Helical" evidence="7">
    <location>
        <begin position="109"/>
        <end position="128"/>
    </location>
</feature>
<feature type="transmembrane region" description="Helical" evidence="7">
    <location>
        <begin position="53"/>
        <end position="75"/>
    </location>
</feature>
<dbReference type="GO" id="GO:0016020">
    <property type="term" value="C:membrane"/>
    <property type="evidence" value="ECO:0007669"/>
    <property type="project" value="UniProtKB-SubCell"/>
</dbReference>
<dbReference type="PANTHER" id="PTHR32322:SF2">
    <property type="entry name" value="EAMA DOMAIN-CONTAINING PROTEIN"/>
    <property type="match status" value="1"/>
</dbReference>
<dbReference type="SUPFAM" id="SSF103481">
    <property type="entry name" value="Multidrug resistance efflux transporter EmrE"/>
    <property type="match status" value="2"/>
</dbReference>
<feature type="domain" description="EamA" evidence="8">
    <location>
        <begin position="134"/>
        <end position="267"/>
    </location>
</feature>
<feature type="transmembrane region" description="Helical" evidence="7">
    <location>
        <begin position="168"/>
        <end position="189"/>
    </location>
</feature>
<feature type="transmembrane region" description="Helical" evidence="7">
    <location>
        <begin position="134"/>
        <end position="156"/>
    </location>
</feature>
<feature type="transmembrane region" description="Helical" evidence="7">
    <location>
        <begin position="81"/>
        <end position="102"/>
    </location>
</feature>
<feature type="region of interest" description="Disordered" evidence="6">
    <location>
        <begin position="275"/>
        <end position="297"/>
    </location>
</feature>
<evidence type="ECO:0000313" key="10">
    <source>
        <dbReference type="Proteomes" id="UP000184363"/>
    </source>
</evidence>
<keyword evidence="4 7" id="KW-1133">Transmembrane helix</keyword>
<feature type="domain" description="EamA" evidence="8">
    <location>
        <begin position="3"/>
        <end position="124"/>
    </location>
</feature>
<evidence type="ECO:0000256" key="7">
    <source>
        <dbReference type="SAM" id="Phobius"/>
    </source>
</evidence>
<comment type="subcellular location">
    <subcellularLocation>
        <location evidence="1">Membrane</location>
        <topology evidence="1">Multi-pass membrane protein</topology>
    </subcellularLocation>
</comment>
<reference evidence="9 10" key="1">
    <citation type="submission" date="2016-11" db="EMBL/GenBank/DDBJ databases">
        <authorList>
            <person name="Jaros S."/>
            <person name="Januszkiewicz K."/>
            <person name="Wedrychowicz H."/>
        </authorList>
    </citation>
    <scope>NUCLEOTIDE SEQUENCE [LARGE SCALE GENOMIC DNA]</scope>
    <source>
        <strain evidence="9 10">DSM 43832</strain>
    </source>
</reference>
<evidence type="ECO:0000256" key="3">
    <source>
        <dbReference type="ARBA" id="ARBA00022692"/>
    </source>
</evidence>
<dbReference type="PANTHER" id="PTHR32322">
    <property type="entry name" value="INNER MEMBRANE TRANSPORTER"/>
    <property type="match status" value="1"/>
</dbReference>
<evidence type="ECO:0000256" key="2">
    <source>
        <dbReference type="ARBA" id="ARBA00007362"/>
    </source>
</evidence>
<feature type="transmembrane region" description="Helical" evidence="7">
    <location>
        <begin position="252"/>
        <end position="270"/>
    </location>
</feature>
<evidence type="ECO:0000313" key="9">
    <source>
        <dbReference type="EMBL" id="SHK95197.1"/>
    </source>
</evidence>
<dbReference type="AlphaFoldDB" id="A0A1M6WN79"/>
<dbReference type="EMBL" id="FRAP01000015">
    <property type="protein sequence ID" value="SHK95197.1"/>
    <property type="molecule type" value="Genomic_DNA"/>
</dbReference>
<evidence type="ECO:0000259" key="8">
    <source>
        <dbReference type="Pfam" id="PF00892"/>
    </source>
</evidence>
<organism evidence="9 10">
    <name type="scientific">Pseudonocardia thermophila</name>
    <dbReference type="NCBI Taxonomy" id="1848"/>
    <lineage>
        <taxon>Bacteria</taxon>
        <taxon>Bacillati</taxon>
        <taxon>Actinomycetota</taxon>
        <taxon>Actinomycetes</taxon>
        <taxon>Pseudonocardiales</taxon>
        <taxon>Pseudonocardiaceae</taxon>
        <taxon>Pseudonocardia</taxon>
    </lineage>
</organism>
<evidence type="ECO:0000256" key="6">
    <source>
        <dbReference type="SAM" id="MobiDB-lite"/>
    </source>
</evidence>
<keyword evidence="3 7" id="KW-0812">Transmembrane</keyword>
<keyword evidence="5 7" id="KW-0472">Membrane</keyword>
<sequence>MVCVGSSVAASQVLVGAPLFTVQALRYTLAAVLLLVLARIGRRPLPRPRGTEWCWLAAVAAVGLVVFNVAVVRGVEHAEPAVIGVAVATVPVALAVAGPLAARRRPAPTVVLAALVVTAGAVLVEGGGRTDAEGILWAAVTMLCEIGFTLLAVPVLDRLGPWAVSLHSVWIATVVLTVLGLAVEGPAAITQLDGGDLLAALHLAVVVTALAFVLWYTAVDRIGAGRAGLFTGIVPVAAAAGGVLLGAPVPGAAVWLGTGVVALGLAIGFARPAPQRTPERISPGAGTTTPSAARTSP</sequence>
<name>A0A1M6WN79_PSETH</name>
<comment type="similarity">
    <text evidence="2">Belongs to the EamA transporter family.</text>
</comment>
<feature type="transmembrane region" description="Helical" evidence="7">
    <location>
        <begin position="227"/>
        <end position="246"/>
    </location>
</feature>
<keyword evidence="10" id="KW-1185">Reference proteome</keyword>
<dbReference type="Pfam" id="PF00892">
    <property type="entry name" value="EamA"/>
    <property type="match status" value="2"/>
</dbReference>
<feature type="transmembrane region" description="Helical" evidence="7">
    <location>
        <begin position="195"/>
        <end position="215"/>
    </location>
</feature>
<accession>A0A1M6WN79</accession>
<evidence type="ECO:0000256" key="5">
    <source>
        <dbReference type="ARBA" id="ARBA00023136"/>
    </source>
</evidence>
<gene>
    <name evidence="9" type="ORF">SAMN05443637_11515</name>
</gene>
<feature type="compositionally biased region" description="Polar residues" evidence="6">
    <location>
        <begin position="285"/>
        <end position="297"/>
    </location>
</feature>
<feature type="transmembrane region" description="Helical" evidence="7">
    <location>
        <begin position="24"/>
        <end position="41"/>
    </location>
</feature>
<dbReference type="InterPro" id="IPR037185">
    <property type="entry name" value="EmrE-like"/>
</dbReference>
<dbReference type="Proteomes" id="UP000184363">
    <property type="component" value="Unassembled WGS sequence"/>
</dbReference>
<evidence type="ECO:0000256" key="4">
    <source>
        <dbReference type="ARBA" id="ARBA00022989"/>
    </source>
</evidence>
<dbReference type="InterPro" id="IPR000620">
    <property type="entry name" value="EamA_dom"/>
</dbReference>